<evidence type="ECO:0000313" key="3">
    <source>
        <dbReference type="EMBL" id="AGO47156.1"/>
    </source>
</evidence>
<dbReference type="RefSeq" id="YP_007673470.1">
    <property type="nucleotide sequence ID" value="NC_020842.1"/>
</dbReference>
<feature type="transmembrane region" description="Helical" evidence="1">
    <location>
        <begin position="126"/>
        <end position="144"/>
    </location>
</feature>
<organism evidence="2 5">
    <name type="scientific">Cellulophaga phage phiST</name>
    <dbReference type="NCBI Taxonomy" id="756282"/>
    <lineage>
        <taxon>Viruses</taxon>
        <taxon>Duplodnaviria</taxon>
        <taxon>Heunggongvirae</taxon>
        <taxon>Uroviricota</taxon>
        <taxon>Caudoviricetes</taxon>
        <taxon>Cbastvirus</taxon>
        <taxon>Cbastvirus ST</taxon>
    </lineage>
</organism>
<sequence length="149" mass="16792">MKKYFMIIICVFLLSCKAKHKTLQVDKVETQQELLTNISLQTIDQVTLSQDQFKGKIITADLNKPVVIKKQGDSLSFFNTSSIEFDLSQKDSTSNSVSDYIDNSKLQTQVKASQRNVDKKLLTTDFLTIVVIVIILIVGALIYLKTRTA</sequence>
<dbReference type="EMBL" id="KC821604">
    <property type="protein sequence ID" value="AGO47156.1"/>
    <property type="molecule type" value="Genomic_DNA"/>
</dbReference>
<dbReference type="Proteomes" id="UP000014729">
    <property type="component" value="Segment"/>
</dbReference>
<keyword evidence="1" id="KW-0812">Transmembrane</keyword>
<proteinExistence type="predicted"/>
<reference evidence="2 5" key="1">
    <citation type="submission" date="2010-11" db="EMBL/GenBank/DDBJ databases">
        <title>The Genome Sequence of Cellulophaga phage phiST.</title>
        <authorList>
            <consortium name="The Broad Institute Genome Sequencing Platform"/>
            <person name="Henn M.R."/>
            <person name="Reimann L."/>
            <person name="Holmfelt K."/>
            <person name="Levin J."/>
            <person name="Malboeuf C."/>
            <person name="Casali M."/>
            <person name="Russ C."/>
            <person name="Lennon N."/>
            <person name="Chapman S.B."/>
            <person name="Erlich R."/>
            <person name="Young S.K."/>
            <person name="Yandava C."/>
            <person name="Zeng Q."/>
            <person name="Alvarado L."/>
            <person name="Anderson S."/>
            <person name="Berlin A."/>
            <person name="Chen Z."/>
            <person name="Freedman E."/>
            <person name="Gellesch M."/>
            <person name="Goldberg J."/>
            <person name="Green L."/>
            <person name="Griggs A."/>
            <person name="Gujja S."/>
            <person name="Heilman E.R."/>
            <person name="Heiman D."/>
            <person name="Hollinger A."/>
            <person name="Howarth C."/>
            <person name="Larson L."/>
            <person name="Mehta T."/>
            <person name="Pearson M."/>
            <person name="Roberts A."/>
            <person name="Ryan E."/>
            <person name="Saif S."/>
            <person name="Shea T."/>
            <person name="Shenoy N."/>
            <person name="Sisk P."/>
            <person name="Stolte C."/>
            <person name="Sykes S."/>
            <person name="White J."/>
            <person name="Haas B."/>
            <person name="Nusbaum C."/>
            <person name="Birren B."/>
        </authorList>
    </citation>
    <scope>NUCLEOTIDE SEQUENCE [LARGE SCALE GENOMIC DNA]</scope>
    <source>
        <strain evidence="2">PhiST</strain>
        <strain evidence="5">phiST</strain>
    </source>
</reference>
<evidence type="ECO:0000313" key="4">
    <source>
        <dbReference type="Proteomes" id="UP000014729"/>
    </source>
</evidence>
<dbReference type="PROSITE" id="PS51257">
    <property type="entry name" value="PROKAR_LIPOPROTEIN"/>
    <property type="match status" value="1"/>
</dbReference>
<reference evidence="3 4" key="2">
    <citation type="journal article" date="2013" name="Proc. Natl. Acad. Sci. U.S.A.">
        <title>Twelve previously unknown phage genera are ubiquitous in global oceans.</title>
        <authorList>
            <person name="Holmfeldt K."/>
            <person name="Solonenko N."/>
            <person name="Shah M."/>
            <person name="Corrier K."/>
            <person name="Riemann L."/>
            <person name="Verberkmoes N.C."/>
            <person name="Sullivan M.B."/>
        </authorList>
    </citation>
    <scope>NUCLEOTIDE SEQUENCE [LARGE SCALE GENOMIC DNA]</scope>
    <source>
        <strain evidence="3">PhiST</strain>
    </source>
</reference>
<evidence type="ECO:0000313" key="5">
    <source>
        <dbReference type="Proteomes" id="UP000203074"/>
    </source>
</evidence>
<name>M4SKB8_9CAUD</name>
<reference evidence="4" key="3">
    <citation type="submission" date="2013-03" db="EMBL/GenBank/DDBJ databases">
        <title>The Cellulophaga phages: a novel, diverse, and globally ubiquitous model system.</title>
        <authorList>
            <person name="Holmfeldt K."/>
            <person name="Solonenko N."/>
            <person name="Shah M."/>
            <person name="Corrier K."/>
            <person name="Riemann L."/>
            <person name="VerBerkmoes N.C."/>
            <person name="Sullivan M.B."/>
        </authorList>
    </citation>
    <scope>NUCLEOTIDE SEQUENCE [LARGE SCALE GENOMIC DNA]</scope>
</reference>
<accession>M4SKB8</accession>
<evidence type="ECO:0000256" key="1">
    <source>
        <dbReference type="SAM" id="Phobius"/>
    </source>
</evidence>
<evidence type="ECO:0000313" key="2">
    <source>
        <dbReference type="EMBL" id="AGH56787.1"/>
    </source>
</evidence>
<dbReference type="GeneID" id="15009987"/>
<evidence type="ECO:0008006" key="6">
    <source>
        <dbReference type="Google" id="ProtNLM"/>
    </source>
</evidence>
<keyword evidence="5" id="KW-1185">Reference proteome</keyword>
<keyword evidence="1" id="KW-0472">Membrane</keyword>
<protein>
    <recommendedName>
        <fullName evidence="6">Lipoprotein</fullName>
    </recommendedName>
</protein>
<gene>
    <name evidence="2" type="ORF">CGPG_00089</name>
    <name evidence="3" type="ORF">PhiST_gp017</name>
</gene>
<dbReference type="KEGG" id="vg:15009987"/>
<dbReference type="EMBL" id="HQ634192">
    <property type="protein sequence ID" value="AGH56787.1"/>
    <property type="molecule type" value="Genomic_DNA"/>
</dbReference>
<dbReference type="Proteomes" id="UP000203074">
    <property type="component" value="Segment"/>
</dbReference>
<keyword evidence="1" id="KW-1133">Transmembrane helix</keyword>